<keyword evidence="2" id="KW-1185">Reference proteome</keyword>
<dbReference type="Proteomes" id="UP000509379">
    <property type="component" value="Segment"/>
</dbReference>
<name>A0A7D5BVX5_9CAUD</name>
<sequence>MGVYDSQIALAERLIREKGKPVTLVRQTTVTDPAKPWEPGVPTEVLDDAYGVFLNFNQNDMETYGKMPGASEIQASDRKVLLAAAAVNVPPTPNAKLRDETGDWSIEWVQALAPNGDNILFTLRVRK</sequence>
<evidence type="ECO:0000313" key="2">
    <source>
        <dbReference type="Proteomes" id="UP000509379"/>
    </source>
</evidence>
<dbReference type="EMBL" id="MT536174">
    <property type="protein sequence ID" value="QKW95602.1"/>
    <property type="molecule type" value="Genomic_DNA"/>
</dbReference>
<gene>
    <name evidence="1" type="ORF">AXL3_10</name>
</gene>
<proteinExistence type="predicted"/>
<evidence type="ECO:0000313" key="1">
    <source>
        <dbReference type="EMBL" id="QKW95602.1"/>
    </source>
</evidence>
<organism evidence="1 2">
    <name type="scientific">Stenotrophomonas phage vB_SmaS-AXL_3</name>
    <dbReference type="NCBI Taxonomy" id="2740427"/>
    <lineage>
        <taxon>Viruses</taxon>
        <taxon>Duplodnaviria</taxon>
        <taxon>Heunggongvirae</taxon>
        <taxon>Uroviricota</taxon>
        <taxon>Caudoviricetes</taxon>
        <taxon>Axeltriavirus</taxon>
        <taxon>Axeltriavirus AXL3</taxon>
    </lineage>
</organism>
<reference evidence="1" key="1">
    <citation type="submission" date="2020-05" db="EMBL/GenBank/DDBJ databases">
        <title>Isolation and characterization of the novel bacteriophage AXL3 against Stenotrophomonas maltophilia.</title>
        <authorList>
            <person name="McCutcheon J.G."/>
            <person name="Lin A."/>
            <person name="Dennis J."/>
        </authorList>
    </citation>
    <scope>NUCLEOTIDE SEQUENCE [LARGE SCALE GENOMIC DNA]</scope>
</reference>
<accession>A0A7D5BVX5</accession>
<protein>
    <submittedName>
        <fullName evidence="1">Head-tail joining protein</fullName>
    </submittedName>
</protein>